<evidence type="ECO:0000313" key="2">
    <source>
        <dbReference type="Proteomes" id="UP000823619"/>
    </source>
</evidence>
<protein>
    <submittedName>
        <fullName evidence="1">DUF4313 domain-containing protein</fullName>
    </submittedName>
</protein>
<sequence>MGKEYAIILFNGEEHLCRHEDGSYSDVSYPMMTFTEGKDSFRVIRTETDTPERTFRYHGKALRLVPGFYPNGWPALMLETPDDGGTYTVLTVNLEECPASGIPDRAFVDVNNNPEAMEFLIRNNLAEDTGYRRMSGWVEYPMVRLNLPELYRISPEAFGRGQTTGKETTTES</sequence>
<proteinExistence type="predicted"/>
<reference evidence="1" key="2">
    <citation type="journal article" date="2021" name="PeerJ">
        <title>Extensive microbial diversity within the chicken gut microbiome revealed by metagenomics and culture.</title>
        <authorList>
            <person name="Gilroy R."/>
            <person name="Ravi A."/>
            <person name="Getino M."/>
            <person name="Pursley I."/>
            <person name="Horton D.L."/>
            <person name="Alikhan N.F."/>
            <person name="Baker D."/>
            <person name="Gharbi K."/>
            <person name="Hall N."/>
            <person name="Watson M."/>
            <person name="Adriaenssens E.M."/>
            <person name="Foster-Nyarko E."/>
            <person name="Jarju S."/>
            <person name="Secka A."/>
            <person name="Antonio M."/>
            <person name="Oren A."/>
            <person name="Chaudhuri R.R."/>
            <person name="La Ragione R."/>
            <person name="Hildebrand F."/>
            <person name="Pallen M.J."/>
        </authorList>
    </citation>
    <scope>NUCLEOTIDE SEQUENCE</scope>
    <source>
        <strain evidence="1">D5-748</strain>
    </source>
</reference>
<gene>
    <name evidence="1" type="ORF">IAC23_08360</name>
</gene>
<reference evidence="1" key="1">
    <citation type="submission" date="2020-10" db="EMBL/GenBank/DDBJ databases">
        <authorList>
            <person name="Gilroy R."/>
        </authorList>
    </citation>
    <scope>NUCLEOTIDE SEQUENCE</scope>
    <source>
        <strain evidence="1">D5-748</strain>
    </source>
</reference>
<dbReference type="InterPro" id="IPR025462">
    <property type="entry name" value="DUF4313"/>
</dbReference>
<organism evidence="1 2">
    <name type="scientific">Candidatus Cryptobacteroides merdavium</name>
    <dbReference type="NCBI Taxonomy" id="2840769"/>
    <lineage>
        <taxon>Bacteria</taxon>
        <taxon>Pseudomonadati</taxon>
        <taxon>Bacteroidota</taxon>
        <taxon>Bacteroidia</taxon>
        <taxon>Bacteroidales</taxon>
        <taxon>Candidatus Cryptobacteroides</taxon>
    </lineage>
</organism>
<dbReference type="Pfam" id="PF14190">
    <property type="entry name" value="DUF4313"/>
    <property type="match status" value="1"/>
</dbReference>
<evidence type="ECO:0000313" key="1">
    <source>
        <dbReference type="EMBL" id="MBO8445686.1"/>
    </source>
</evidence>
<comment type="caution">
    <text evidence="1">The sequence shown here is derived from an EMBL/GenBank/DDBJ whole genome shotgun (WGS) entry which is preliminary data.</text>
</comment>
<accession>A0A9D9ECW5</accession>
<name>A0A9D9ECW5_9BACT</name>
<dbReference type="EMBL" id="JADIMO010000104">
    <property type="protein sequence ID" value="MBO8445686.1"/>
    <property type="molecule type" value="Genomic_DNA"/>
</dbReference>
<dbReference type="AlphaFoldDB" id="A0A9D9ECW5"/>
<dbReference type="Proteomes" id="UP000823619">
    <property type="component" value="Unassembled WGS sequence"/>
</dbReference>